<dbReference type="PANTHER" id="PTHR10996">
    <property type="entry name" value="2-HYDROXYACID DEHYDROGENASE-RELATED"/>
    <property type="match status" value="1"/>
</dbReference>
<evidence type="ECO:0000259" key="6">
    <source>
        <dbReference type="Pfam" id="PF02826"/>
    </source>
</evidence>
<gene>
    <name evidence="7" type="ORF">KIH74_06345</name>
</gene>
<dbReference type="Proteomes" id="UP001197247">
    <property type="component" value="Unassembled WGS sequence"/>
</dbReference>
<sequence>MAAFALAVRAHRQAFPGPLRERLGRTVTIDPDAVLTDFRTPAARRALATVEILVSGWGCPRIDEDVLTAAPHLRAVVHAAGTVKALIAPAVYERGVVVSSAAQANAVPVAEFTIATMVLGAKQVFARARRYAADPARITSPAPAGAGLAGSIVGVIGASRIGRLVMRRLRDLDVRVLLADPHAGPAVAAQFGAELVTLDTLCARSDIVTLHAPALPETRGLIGERRLSLMPDGALFINTARGSLVDTAALVRHCAPGRISAVLDVTDPEPLPAGHPLLKLDNVYVTPHLAGAEGKEVYRLGEFAVAEVERLVRGEPLAGQVEREELPFIA</sequence>
<protein>
    <submittedName>
        <fullName evidence="7">Hydroxyacid dehydrogenase</fullName>
    </submittedName>
</protein>
<dbReference type="InterPro" id="IPR036291">
    <property type="entry name" value="NAD(P)-bd_dom_sf"/>
</dbReference>
<dbReference type="Pfam" id="PF00389">
    <property type="entry name" value="2-Hacid_dh"/>
    <property type="match status" value="1"/>
</dbReference>
<keyword evidence="2 4" id="KW-0560">Oxidoreductase</keyword>
<evidence type="ECO:0000313" key="8">
    <source>
        <dbReference type="Proteomes" id="UP001197247"/>
    </source>
</evidence>
<evidence type="ECO:0000259" key="5">
    <source>
        <dbReference type="Pfam" id="PF00389"/>
    </source>
</evidence>
<dbReference type="Pfam" id="PF02826">
    <property type="entry name" value="2-Hacid_dh_C"/>
    <property type="match status" value="1"/>
</dbReference>
<dbReference type="CDD" id="cd12167">
    <property type="entry name" value="2-Hacid_dh_8"/>
    <property type="match status" value="1"/>
</dbReference>
<keyword evidence="8" id="KW-1185">Reference proteome</keyword>
<evidence type="ECO:0000256" key="1">
    <source>
        <dbReference type="ARBA" id="ARBA00005854"/>
    </source>
</evidence>
<dbReference type="PROSITE" id="PS00670">
    <property type="entry name" value="D_2_HYDROXYACID_DH_2"/>
    <property type="match status" value="1"/>
</dbReference>
<dbReference type="SUPFAM" id="SSF51735">
    <property type="entry name" value="NAD(P)-binding Rossmann-fold domains"/>
    <property type="match status" value="1"/>
</dbReference>
<proteinExistence type="inferred from homology"/>
<keyword evidence="3" id="KW-0520">NAD</keyword>
<dbReference type="EMBL" id="JAHBAY010000002">
    <property type="protein sequence ID" value="MBT0768537.1"/>
    <property type="molecule type" value="Genomic_DNA"/>
</dbReference>
<dbReference type="Gene3D" id="3.40.50.720">
    <property type="entry name" value="NAD(P)-binding Rossmann-like Domain"/>
    <property type="match status" value="2"/>
</dbReference>
<evidence type="ECO:0000256" key="3">
    <source>
        <dbReference type="ARBA" id="ARBA00023027"/>
    </source>
</evidence>
<reference evidence="7 8" key="1">
    <citation type="submission" date="2021-05" db="EMBL/GenBank/DDBJ databases">
        <title>Kineosporia and Streptomyces sp. nov. two new marine actinobacteria isolated from Coral.</title>
        <authorList>
            <person name="Buangrab K."/>
            <person name="Sutthacheep M."/>
            <person name="Yeemin T."/>
            <person name="Harunari E."/>
            <person name="Igarashi Y."/>
            <person name="Kanchanasin P."/>
            <person name="Tanasupawat S."/>
            <person name="Phongsopitanun W."/>
        </authorList>
    </citation>
    <scope>NUCLEOTIDE SEQUENCE [LARGE SCALE GENOMIC DNA]</scope>
    <source>
        <strain evidence="7 8">J2-2</strain>
    </source>
</reference>
<feature type="domain" description="D-isomer specific 2-hydroxyacid dehydrogenase catalytic" evidence="5">
    <location>
        <begin position="58"/>
        <end position="321"/>
    </location>
</feature>
<feature type="domain" description="D-isomer specific 2-hydroxyacid dehydrogenase NAD-binding" evidence="6">
    <location>
        <begin position="124"/>
        <end position="290"/>
    </location>
</feature>
<evidence type="ECO:0000256" key="2">
    <source>
        <dbReference type="ARBA" id="ARBA00023002"/>
    </source>
</evidence>
<dbReference type="InterPro" id="IPR029753">
    <property type="entry name" value="D-isomer_DH_CS"/>
</dbReference>
<name>A0ABS5TBT4_9ACTN</name>
<organism evidence="7 8">
    <name type="scientific">Kineosporia corallincola</name>
    <dbReference type="NCBI Taxonomy" id="2835133"/>
    <lineage>
        <taxon>Bacteria</taxon>
        <taxon>Bacillati</taxon>
        <taxon>Actinomycetota</taxon>
        <taxon>Actinomycetes</taxon>
        <taxon>Kineosporiales</taxon>
        <taxon>Kineosporiaceae</taxon>
        <taxon>Kineosporia</taxon>
    </lineage>
</organism>
<dbReference type="PROSITE" id="PS00671">
    <property type="entry name" value="D_2_HYDROXYACID_DH_3"/>
    <property type="match status" value="1"/>
</dbReference>
<dbReference type="InterPro" id="IPR006140">
    <property type="entry name" value="D-isomer_DH_NAD-bd"/>
</dbReference>
<dbReference type="PANTHER" id="PTHR10996:SF178">
    <property type="entry name" value="2-HYDROXYACID DEHYDROGENASE YGL185C-RELATED"/>
    <property type="match status" value="1"/>
</dbReference>
<comment type="caution">
    <text evidence="7">The sequence shown here is derived from an EMBL/GenBank/DDBJ whole genome shotgun (WGS) entry which is preliminary data.</text>
</comment>
<accession>A0ABS5TBT4</accession>
<dbReference type="RefSeq" id="WP_214154831.1">
    <property type="nucleotide sequence ID" value="NZ_JAHBAY010000002.1"/>
</dbReference>
<comment type="similarity">
    <text evidence="1 4">Belongs to the D-isomer specific 2-hydroxyacid dehydrogenase family.</text>
</comment>
<dbReference type="SUPFAM" id="SSF52283">
    <property type="entry name" value="Formate/glycerate dehydrogenase catalytic domain-like"/>
    <property type="match status" value="1"/>
</dbReference>
<dbReference type="InterPro" id="IPR050223">
    <property type="entry name" value="D-isomer_2-hydroxyacid_DH"/>
</dbReference>
<evidence type="ECO:0000313" key="7">
    <source>
        <dbReference type="EMBL" id="MBT0768537.1"/>
    </source>
</evidence>
<evidence type="ECO:0000256" key="4">
    <source>
        <dbReference type="RuleBase" id="RU003719"/>
    </source>
</evidence>
<dbReference type="InterPro" id="IPR006139">
    <property type="entry name" value="D-isomer_2_OHA_DH_cat_dom"/>
</dbReference>